<feature type="transmembrane region" description="Helical" evidence="6">
    <location>
        <begin position="229"/>
        <end position="248"/>
    </location>
</feature>
<evidence type="ECO:0000256" key="2">
    <source>
        <dbReference type="ARBA" id="ARBA00022475"/>
    </source>
</evidence>
<dbReference type="RefSeq" id="WP_112304086.1">
    <property type="nucleotide sequence ID" value="NZ_QMDV01000001.1"/>
</dbReference>
<dbReference type="PANTHER" id="PTHR42723">
    <property type="entry name" value="CHLOROPHYLL SYNTHASE"/>
    <property type="match status" value="1"/>
</dbReference>
<evidence type="ECO:0000256" key="3">
    <source>
        <dbReference type="ARBA" id="ARBA00022692"/>
    </source>
</evidence>
<dbReference type="GO" id="GO:0016020">
    <property type="term" value="C:membrane"/>
    <property type="evidence" value="ECO:0007669"/>
    <property type="project" value="UniProtKB-SubCell"/>
</dbReference>
<keyword evidence="2" id="KW-1003">Cell membrane</keyword>
<sequence>MKAFLSLIRFPNLLLIILSQALVQACLLAKGINWGLVLTSEFLLLTLSTVCIAAAGYIINDYYDVKIDAINRPDRMLVGKEIRRRRAMFAHLILSAVGVAIGFRLLLPVGLINLGAVLLLWGYSARLKKMLLVGNVSIAILSASMLLVVAVYADKVNMITLGYAAFAFLISLIREIIKDMEDVKGDASFDCRTLPIVAGLRTTKFVLYPLIALFQVFLLVVILHPRSEAVFDSYMVLLVLLPSVWLVIKLATADRKRDFTFLSNLNKLIMLTGILSMLLMG</sequence>
<reference evidence="7 8" key="2">
    <citation type="submission" date="2018-07" db="EMBL/GenBank/DDBJ databases">
        <title>Pontibacter sp. 2b14 genomic sequence and assembly.</title>
        <authorList>
            <person name="Du Z.-J."/>
        </authorList>
    </citation>
    <scope>NUCLEOTIDE SEQUENCE [LARGE SCALE GENOMIC DNA]</scope>
    <source>
        <strain evidence="7 8">2b14</strain>
    </source>
</reference>
<protein>
    <submittedName>
        <fullName evidence="7">Prenyltransferase</fullName>
    </submittedName>
</protein>
<evidence type="ECO:0000256" key="6">
    <source>
        <dbReference type="SAM" id="Phobius"/>
    </source>
</evidence>
<feature type="transmembrane region" description="Helical" evidence="6">
    <location>
        <begin position="260"/>
        <end position="280"/>
    </location>
</feature>
<evidence type="ECO:0000313" key="8">
    <source>
        <dbReference type="Proteomes" id="UP000251692"/>
    </source>
</evidence>
<dbReference type="Proteomes" id="UP000251692">
    <property type="component" value="Unassembled WGS sequence"/>
</dbReference>
<evidence type="ECO:0000256" key="1">
    <source>
        <dbReference type="ARBA" id="ARBA00004141"/>
    </source>
</evidence>
<feature type="transmembrane region" description="Helical" evidence="6">
    <location>
        <begin position="44"/>
        <end position="65"/>
    </location>
</feature>
<keyword evidence="5 6" id="KW-0472">Membrane</keyword>
<feature type="transmembrane region" description="Helical" evidence="6">
    <location>
        <begin position="159"/>
        <end position="177"/>
    </location>
</feature>
<dbReference type="Gene3D" id="1.20.120.1780">
    <property type="entry name" value="UbiA prenyltransferase"/>
    <property type="match status" value="1"/>
</dbReference>
<evidence type="ECO:0000256" key="5">
    <source>
        <dbReference type="ARBA" id="ARBA00023136"/>
    </source>
</evidence>
<feature type="transmembrane region" description="Helical" evidence="6">
    <location>
        <begin position="109"/>
        <end position="125"/>
    </location>
</feature>
<dbReference type="NCBIfam" id="NF009513">
    <property type="entry name" value="PRK12872.1-3"/>
    <property type="match status" value="1"/>
</dbReference>
<dbReference type="PANTHER" id="PTHR42723:SF1">
    <property type="entry name" value="CHLOROPHYLL SYNTHASE, CHLOROPLASTIC"/>
    <property type="match status" value="1"/>
</dbReference>
<dbReference type="InterPro" id="IPR000537">
    <property type="entry name" value="UbiA_prenyltransferase"/>
</dbReference>
<dbReference type="EMBL" id="QMDV01000001">
    <property type="protein sequence ID" value="RAU83981.1"/>
    <property type="molecule type" value="Genomic_DNA"/>
</dbReference>
<proteinExistence type="predicted"/>
<dbReference type="InterPro" id="IPR044878">
    <property type="entry name" value="UbiA_sf"/>
</dbReference>
<gene>
    <name evidence="7" type="ORF">DP923_02655</name>
</gene>
<feature type="transmembrane region" description="Helical" evidence="6">
    <location>
        <begin position="205"/>
        <end position="223"/>
    </location>
</feature>
<dbReference type="AlphaFoldDB" id="A0A364RI68"/>
<dbReference type="OrthoDB" id="9811562at2"/>
<name>A0A364RI68_9BACT</name>
<keyword evidence="8" id="KW-1185">Reference proteome</keyword>
<dbReference type="PROSITE" id="PS51257">
    <property type="entry name" value="PROKAR_LIPOPROTEIN"/>
    <property type="match status" value="1"/>
</dbReference>
<feature type="transmembrane region" description="Helical" evidence="6">
    <location>
        <begin position="132"/>
        <end position="153"/>
    </location>
</feature>
<keyword evidence="4 6" id="KW-1133">Transmembrane helix</keyword>
<keyword evidence="3 6" id="KW-0812">Transmembrane</keyword>
<dbReference type="InterPro" id="IPR050475">
    <property type="entry name" value="Prenyltransferase_related"/>
</dbReference>
<dbReference type="Gene3D" id="1.10.357.140">
    <property type="entry name" value="UbiA prenyltransferase"/>
    <property type="match status" value="1"/>
</dbReference>
<accession>A0A364RI68</accession>
<dbReference type="GO" id="GO:0016765">
    <property type="term" value="F:transferase activity, transferring alkyl or aryl (other than methyl) groups"/>
    <property type="evidence" value="ECO:0007669"/>
    <property type="project" value="InterPro"/>
</dbReference>
<organism evidence="7 8">
    <name type="scientific">Pontibacter arcticus</name>
    <dbReference type="NCBI Taxonomy" id="2080288"/>
    <lineage>
        <taxon>Bacteria</taxon>
        <taxon>Pseudomonadati</taxon>
        <taxon>Bacteroidota</taxon>
        <taxon>Cytophagia</taxon>
        <taxon>Cytophagales</taxon>
        <taxon>Hymenobacteraceae</taxon>
        <taxon>Pontibacter</taxon>
    </lineage>
</organism>
<reference evidence="7 8" key="1">
    <citation type="submission" date="2018-06" db="EMBL/GenBank/DDBJ databases">
        <authorList>
            <person name="Liu Z.-W."/>
        </authorList>
    </citation>
    <scope>NUCLEOTIDE SEQUENCE [LARGE SCALE GENOMIC DNA]</scope>
    <source>
        <strain evidence="7 8">2b14</strain>
    </source>
</reference>
<keyword evidence="7" id="KW-0808">Transferase</keyword>
<dbReference type="CDD" id="cd13961">
    <property type="entry name" value="PT_UbiA_DGGGPS"/>
    <property type="match status" value="1"/>
</dbReference>
<comment type="subcellular location">
    <subcellularLocation>
        <location evidence="1">Membrane</location>
        <topology evidence="1">Multi-pass membrane protein</topology>
    </subcellularLocation>
</comment>
<evidence type="ECO:0000313" key="7">
    <source>
        <dbReference type="EMBL" id="RAU83981.1"/>
    </source>
</evidence>
<comment type="caution">
    <text evidence="7">The sequence shown here is derived from an EMBL/GenBank/DDBJ whole genome shotgun (WGS) entry which is preliminary data.</text>
</comment>
<evidence type="ECO:0000256" key="4">
    <source>
        <dbReference type="ARBA" id="ARBA00022989"/>
    </source>
</evidence>
<dbReference type="Pfam" id="PF01040">
    <property type="entry name" value="UbiA"/>
    <property type="match status" value="1"/>
</dbReference>